<protein>
    <submittedName>
        <fullName evidence="1">Uncharacterized protein</fullName>
    </submittedName>
</protein>
<organism evidence="1 2">
    <name type="scientific">Eretmocerus hayati</name>
    <dbReference type="NCBI Taxonomy" id="131215"/>
    <lineage>
        <taxon>Eukaryota</taxon>
        <taxon>Metazoa</taxon>
        <taxon>Ecdysozoa</taxon>
        <taxon>Arthropoda</taxon>
        <taxon>Hexapoda</taxon>
        <taxon>Insecta</taxon>
        <taxon>Pterygota</taxon>
        <taxon>Neoptera</taxon>
        <taxon>Endopterygota</taxon>
        <taxon>Hymenoptera</taxon>
        <taxon>Apocrita</taxon>
        <taxon>Proctotrupomorpha</taxon>
        <taxon>Chalcidoidea</taxon>
        <taxon>Aphelinidae</taxon>
        <taxon>Aphelininae</taxon>
        <taxon>Eretmocerus</taxon>
    </lineage>
</organism>
<accession>A0ACC2NJF7</accession>
<evidence type="ECO:0000313" key="1">
    <source>
        <dbReference type="EMBL" id="KAJ8671227.1"/>
    </source>
</evidence>
<reference evidence="1" key="1">
    <citation type="submission" date="2023-04" db="EMBL/GenBank/DDBJ databases">
        <title>A chromosome-level genome assembly of the parasitoid wasp Eretmocerus hayati.</title>
        <authorList>
            <person name="Zhong Y."/>
            <person name="Liu S."/>
            <person name="Liu Y."/>
        </authorList>
    </citation>
    <scope>NUCLEOTIDE SEQUENCE</scope>
    <source>
        <strain evidence="1">ZJU_SS_LIU_2023</strain>
    </source>
</reference>
<sequence length="262" mass="31551">MFNIFPSTSFCRMAEAVDPDVVRPQNGVPIEFRYEGPPLVNQVFRDQRLGRVHRNVVHQEIREREQDARDRQGGRRRKYRLEWQFRRDMRRWLRLDPNDEHEAVCHVCVMFYEGLNRGGPRPPRHFATHFTTIQRHAESQAHVDAMAIYELEEGLDRSIRFWLLNSHRKVYREKHVAYSVGYYLHYAYDENRCKYDFKRGKRCVDWFAQQLQTIAHQVEHELKNPIPLVMSEEDEEAFQNSTHCHICRQPFDREKDGDNRPV</sequence>
<gene>
    <name evidence="1" type="ORF">QAD02_002486</name>
</gene>
<keyword evidence="2" id="KW-1185">Reference proteome</keyword>
<dbReference type="EMBL" id="CM056743">
    <property type="protein sequence ID" value="KAJ8671227.1"/>
    <property type="molecule type" value="Genomic_DNA"/>
</dbReference>
<dbReference type="Proteomes" id="UP001239111">
    <property type="component" value="Chromosome 3"/>
</dbReference>
<name>A0ACC2NJF7_9HYME</name>
<proteinExistence type="predicted"/>
<evidence type="ECO:0000313" key="2">
    <source>
        <dbReference type="Proteomes" id="UP001239111"/>
    </source>
</evidence>
<comment type="caution">
    <text evidence="1">The sequence shown here is derived from an EMBL/GenBank/DDBJ whole genome shotgun (WGS) entry which is preliminary data.</text>
</comment>